<keyword evidence="2" id="KW-0560">Oxidoreductase</keyword>
<evidence type="ECO:0000313" key="3">
    <source>
        <dbReference type="Proteomes" id="UP000677812"/>
    </source>
</evidence>
<dbReference type="PANTHER" id="PTHR33336">
    <property type="entry name" value="QUINOL MONOOXYGENASE YGIN-RELATED"/>
    <property type="match status" value="1"/>
</dbReference>
<keyword evidence="2" id="KW-0503">Monooxygenase</keyword>
<name>A0ABS5E4S4_9PROT</name>
<comment type="caution">
    <text evidence="2">The sequence shown here is derived from an EMBL/GenBank/DDBJ whole genome shotgun (WGS) entry which is preliminary data.</text>
</comment>
<dbReference type="PROSITE" id="PS51725">
    <property type="entry name" value="ABM"/>
    <property type="match status" value="1"/>
</dbReference>
<protein>
    <submittedName>
        <fullName evidence="2">Antibiotic biosynthesis monooxygenase</fullName>
    </submittedName>
</protein>
<feature type="domain" description="ABM" evidence="1">
    <location>
        <begin position="17"/>
        <end position="105"/>
    </location>
</feature>
<dbReference type="SUPFAM" id="SSF54909">
    <property type="entry name" value="Dimeric alpha+beta barrel"/>
    <property type="match status" value="1"/>
</dbReference>
<evidence type="ECO:0000259" key="1">
    <source>
        <dbReference type="PROSITE" id="PS51725"/>
    </source>
</evidence>
<dbReference type="Pfam" id="PF03992">
    <property type="entry name" value="ABM"/>
    <property type="match status" value="1"/>
</dbReference>
<dbReference type="EMBL" id="JAGRQH010000001">
    <property type="protein sequence ID" value="MBR0558897.1"/>
    <property type="molecule type" value="Genomic_DNA"/>
</dbReference>
<dbReference type="Proteomes" id="UP000677812">
    <property type="component" value="Unassembled WGS sequence"/>
</dbReference>
<evidence type="ECO:0000313" key="2">
    <source>
        <dbReference type="EMBL" id="MBR0558897.1"/>
    </source>
</evidence>
<accession>A0ABS5E4S4</accession>
<gene>
    <name evidence="2" type="ORF">KB213_02315</name>
</gene>
<dbReference type="Gene3D" id="3.30.70.100">
    <property type="match status" value="1"/>
</dbReference>
<proteinExistence type="predicted"/>
<keyword evidence="3" id="KW-1185">Reference proteome</keyword>
<dbReference type="InterPro" id="IPR007138">
    <property type="entry name" value="ABM_dom"/>
</dbReference>
<organism evidence="2 3">
    <name type="scientific">Neokomagataea anthophila</name>
    <dbReference type="NCBI Taxonomy" id="2826925"/>
    <lineage>
        <taxon>Bacteria</taxon>
        <taxon>Pseudomonadati</taxon>
        <taxon>Pseudomonadota</taxon>
        <taxon>Alphaproteobacteria</taxon>
        <taxon>Acetobacterales</taxon>
        <taxon>Acetobacteraceae</taxon>
        <taxon>Neokomagataea</taxon>
    </lineage>
</organism>
<dbReference type="InterPro" id="IPR011008">
    <property type="entry name" value="Dimeric_a/b-barrel"/>
</dbReference>
<reference evidence="2 3" key="1">
    <citation type="submission" date="2021-04" db="EMBL/GenBank/DDBJ databases">
        <title>The complete genome sequence of Neokomagataea sp. TBRC 2177.</title>
        <authorList>
            <person name="Charoenyingcharoen P."/>
            <person name="Yukphan P."/>
        </authorList>
    </citation>
    <scope>NUCLEOTIDE SEQUENCE [LARGE SCALE GENOMIC DNA]</scope>
    <source>
        <strain evidence="2 3">TBRC 2177</strain>
    </source>
</reference>
<dbReference type="PANTHER" id="PTHR33336:SF15">
    <property type="entry name" value="ABM DOMAIN-CONTAINING PROTEIN"/>
    <property type="match status" value="1"/>
</dbReference>
<sequence>MAHNLNLMEGSIMTQAVHVVAVVTVTPEKAPELQGELTRCLRDTRKETGCVSYTISRDLEKIGRFTAVEEWASRGAFEEHLQTPHFQALAALAQTLDAQLDLMQLQPLEAAP</sequence>
<dbReference type="InterPro" id="IPR050744">
    <property type="entry name" value="AI-2_Isomerase_LsrG"/>
</dbReference>
<dbReference type="GO" id="GO:0004497">
    <property type="term" value="F:monooxygenase activity"/>
    <property type="evidence" value="ECO:0007669"/>
    <property type="project" value="UniProtKB-KW"/>
</dbReference>